<keyword evidence="2" id="KW-1185">Reference proteome</keyword>
<dbReference type="Pfam" id="PF14223">
    <property type="entry name" value="Retrotran_gag_2"/>
    <property type="match status" value="1"/>
</dbReference>
<comment type="caution">
    <text evidence="1">The sequence shown here is derived from an EMBL/GenBank/DDBJ whole genome shotgun (WGS) entry which is preliminary data.</text>
</comment>
<proteinExistence type="predicted"/>
<sequence length="201" mass="22888">MTGTGDVPESSTKLKPLHPAYNVTNVNNKVRTLDGTKITYSTWVKLFRLHATAYKAMDHITDPPPEKNAPEYAEWKEVDSLVLQWIYSTVSDEIVVRIIENDTTARATWIKLRDMFLSNKSSRAAALEHEFTNLTLAKCSSIDEYCQKLKDLSEQLEDVDNPVSETHLVLQMVRGLPAEYEIVATFLNQTSPSWDEARNRL</sequence>
<name>A0AA38SR75_9ASTR</name>
<dbReference type="EMBL" id="JARYMX010000007">
    <property type="protein sequence ID" value="KAJ9541136.1"/>
    <property type="molecule type" value="Genomic_DNA"/>
</dbReference>
<dbReference type="PANTHER" id="PTHR47481">
    <property type="match status" value="1"/>
</dbReference>
<gene>
    <name evidence="1" type="ORF">OSB04_027642</name>
</gene>
<evidence type="ECO:0000313" key="1">
    <source>
        <dbReference type="EMBL" id="KAJ9541136.1"/>
    </source>
</evidence>
<protein>
    <submittedName>
        <fullName evidence="1">Uncharacterized protein</fullName>
    </submittedName>
</protein>
<dbReference type="Proteomes" id="UP001172457">
    <property type="component" value="Chromosome 7"/>
</dbReference>
<accession>A0AA38SR75</accession>
<evidence type="ECO:0000313" key="2">
    <source>
        <dbReference type="Proteomes" id="UP001172457"/>
    </source>
</evidence>
<dbReference type="PANTHER" id="PTHR47481:SF40">
    <property type="entry name" value="RETROTRANSPOSON GAG DOMAIN-CONTAINING PROTEIN"/>
    <property type="match status" value="1"/>
</dbReference>
<organism evidence="1 2">
    <name type="scientific">Centaurea solstitialis</name>
    <name type="common">yellow star-thistle</name>
    <dbReference type="NCBI Taxonomy" id="347529"/>
    <lineage>
        <taxon>Eukaryota</taxon>
        <taxon>Viridiplantae</taxon>
        <taxon>Streptophyta</taxon>
        <taxon>Embryophyta</taxon>
        <taxon>Tracheophyta</taxon>
        <taxon>Spermatophyta</taxon>
        <taxon>Magnoliopsida</taxon>
        <taxon>eudicotyledons</taxon>
        <taxon>Gunneridae</taxon>
        <taxon>Pentapetalae</taxon>
        <taxon>asterids</taxon>
        <taxon>campanulids</taxon>
        <taxon>Asterales</taxon>
        <taxon>Asteraceae</taxon>
        <taxon>Carduoideae</taxon>
        <taxon>Cardueae</taxon>
        <taxon>Centaureinae</taxon>
        <taxon>Centaurea</taxon>
    </lineage>
</organism>
<dbReference type="AlphaFoldDB" id="A0AA38SR75"/>
<reference evidence="1" key="1">
    <citation type="submission" date="2023-03" db="EMBL/GenBank/DDBJ databases">
        <title>Chromosome-scale reference genome and RAD-based genetic map of yellow starthistle (Centaurea solstitialis) reveal putative structural variation and QTLs associated with invader traits.</title>
        <authorList>
            <person name="Reatini B."/>
            <person name="Cang F.A."/>
            <person name="Jiang Q."/>
            <person name="Mckibben M.T.W."/>
            <person name="Barker M.S."/>
            <person name="Rieseberg L.H."/>
            <person name="Dlugosch K.M."/>
        </authorList>
    </citation>
    <scope>NUCLEOTIDE SEQUENCE</scope>
    <source>
        <strain evidence="1">CAN-66</strain>
        <tissue evidence="1">Leaf</tissue>
    </source>
</reference>